<reference evidence="1" key="1">
    <citation type="submission" date="2022-08" db="EMBL/GenBank/DDBJ databases">
        <title>A Global Phylogenomic Analysis of the Shiitake Genus Lentinula.</title>
        <authorList>
            <consortium name="DOE Joint Genome Institute"/>
            <person name="Sierra-Patev S."/>
            <person name="Min B."/>
            <person name="Naranjo-Ortiz M."/>
            <person name="Looney B."/>
            <person name="Konkel Z."/>
            <person name="Slot J.C."/>
            <person name="Sakamoto Y."/>
            <person name="Steenwyk J.L."/>
            <person name="Rokas A."/>
            <person name="Carro J."/>
            <person name="Camarero S."/>
            <person name="Ferreira P."/>
            <person name="Molpeceres G."/>
            <person name="Ruiz-Duenas F.J."/>
            <person name="Serrano A."/>
            <person name="Henrissat B."/>
            <person name="Drula E."/>
            <person name="Hughes K.W."/>
            <person name="Mata J.L."/>
            <person name="Ishikawa N.K."/>
            <person name="Vargas-Isla R."/>
            <person name="Ushijima S."/>
            <person name="Smith C.A."/>
            <person name="Ahrendt S."/>
            <person name="Andreopoulos W."/>
            <person name="He G."/>
            <person name="Labutti K."/>
            <person name="Lipzen A."/>
            <person name="Ng V."/>
            <person name="Riley R."/>
            <person name="Sandor L."/>
            <person name="Barry K."/>
            <person name="Martinez A.T."/>
            <person name="Xiao Y."/>
            <person name="Gibbons J.G."/>
            <person name="Terashima K."/>
            <person name="Grigoriev I.V."/>
            <person name="Hibbett D.S."/>
        </authorList>
    </citation>
    <scope>NUCLEOTIDE SEQUENCE</scope>
    <source>
        <strain evidence="1">JLM2183</strain>
    </source>
</reference>
<protein>
    <submittedName>
        <fullName evidence="1">Uncharacterized protein</fullName>
    </submittedName>
</protein>
<organism evidence="1 2">
    <name type="scientific">Lentinula aciculospora</name>
    <dbReference type="NCBI Taxonomy" id="153920"/>
    <lineage>
        <taxon>Eukaryota</taxon>
        <taxon>Fungi</taxon>
        <taxon>Dikarya</taxon>
        <taxon>Basidiomycota</taxon>
        <taxon>Agaricomycotina</taxon>
        <taxon>Agaricomycetes</taxon>
        <taxon>Agaricomycetidae</taxon>
        <taxon>Agaricales</taxon>
        <taxon>Marasmiineae</taxon>
        <taxon>Omphalotaceae</taxon>
        <taxon>Lentinula</taxon>
    </lineage>
</organism>
<comment type="caution">
    <text evidence="1">The sequence shown here is derived from an EMBL/GenBank/DDBJ whole genome shotgun (WGS) entry which is preliminary data.</text>
</comment>
<evidence type="ECO:0000313" key="2">
    <source>
        <dbReference type="Proteomes" id="UP001150266"/>
    </source>
</evidence>
<name>A0A9W8ZWX9_9AGAR</name>
<dbReference type="AlphaFoldDB" id="A0A9W8ZWX9"/>
<sequence length="241" mass="28033">MRTRQLLMAQMVLRKLIHLQTGRVKCLQTVLVRRRPGFLPTVQVPKDMELRINPVPMMETQRAHRLMGLVPRTEPASMRIARLMAKLIRRAPLMMTPAVAVSTIPVPIVHLQSMRGLPLAQKGPLSMAVALKLMQMTMNPVLVERAWTMPVLQMATKRPRCRRTSLRLVPSRLLRPTRRRRVTVGECCDAQERHEWVKRELKFNSEINRNQINCHYQNQYLLHHQMNLTSASLEPFIDFTK</sequence>
<accession>A0A9W8ZWX9</accession>
<dbReference type="Proteomes" id="UP001150266">
    <property type="component" value="Unassembled WGS sequence"/>
</dbReference>
<evidence type="ECO:0000313" key="1">
    <source>
        <dbReference type="EMBL" id="KAJ4469204.1"/>
    </source>
</evidence>
<gene>
    <name evidence="1" type="ORF">J3R30DRAFT_3551534</name>
</gene>
<proteinExistence type="predicted"/>
<keyword evidence="2" id="KW-1185">Reference proteome</keyword>
<dbReference type="EMBL" id="JAOTPV010000033">
    <property type="protein sequence ID" value="KAJ4469204.1"/>
    <property type="molecule type" value="Genomic_DNA"/>
</dbReference>